<sequence length="645" mass="74166">MPHTRSKNEYWTRLTSLLIHRTTKMERTADAKVGWNSLPAELRLAILSLVPFRPILRFRNRSLRRKSVFFATVCEEWRLVFERRNFRRLVLDPTRDLPEFKRILLRPGRRSAVRHIWLNVKLSKYSCNNCGRVESLPVRRQNARTFTHDLEKLMQVLDSSGPGSDWNPNGIVLELSVHSESDARHHFREINTNAYIYPHAQDEECGYDEYHYREERDSTVYSGDYENHGWHWDSRDRRSIKRAPQYAQRVTSGIARLVPMGFPETPISLSEAHMVRELLVRRQFLRRIEFGALAEIMARLVRLERVTLERWRSAAPAPPPKSQLSRAEEQELNAQLQYTYLFFRAARSLKSLSLFEDHSDLVHRLTGAPTPTWRDARAAGIAADETHGLEHFAATFAIDAADFLRDFSPDAPAPTADTLWWRQCPTDIGRLMFREAAQWMSHEALEAKIAVSRPQWPRLRTLALTSADLCPPPRDATPAAKAEAEARMDKLLVAAARAAAQAMPALDTLELWNGGKGHACVFRYSRCGGGEYQRLPVVTLQNTWGGELRQDVVDAWEAVADVERGIVVEVAQLDSARFKTHGSVLGLLDLRRLVVHPMSQCQLEWEAKNGVWGRGKNKRRRSGLICMSRRIYFGFEICNVFAWLR</sequence>
<reference evidence="2" key="1">
    <citation type="journal article" date="2023" name="Mol. Phylogenet. Evol.">
        <title>Genome-scale phylogeny and comparative genomics of the fungal order Sordariales.</title>
        <authorList>
            <person name="Hensen N."/>
            <person name="Bonometti L."/>
            <person name="Westerberg I."/>
            <person name="Brannstrom I.O."/>
            <person name="Guillou S."/>
            <person name="Cros-Aarteil S."/>
            <person name="Calhoun S."/>
            <person name="Haridas S."/>
            <person name="Kuo A."/>
            <person name="Mondo S."/>
            <person name="Pangilinan J."/>
            <person name="Riley R."/>
            <person name="LaButti K."/>
            <person name="Andreopoulos B."/>
            <person name="Lipzen A."/>
            <person name="Chen C."/>
            <person name="Yan M."/>
            <person name="Daum C."/>
            <person name="Ng V."/>
            <person name="Clum A."/>
            <person name="Steindorff A."/>
            <person name="Ohm R.A."/>
            <person name="Martin F."/>
            <person name="Silar P."/>
            <person name="Natvig D.O."/>
            <person name="Lalanne C."/>
            <person name="Gautier V."/>
            <person name="Ament-Velasquez S.L."/>
            <person name="Kruys A."/>
            <person name="Hutchinson M.I."/>
            <person name="Powell A.J."/>
            <person name="Barry K."/>
            <person name="Miller A.N."/>
            <person name="Grigoriev I.V."/>
            <person name="Debuchy R."/>
            <person name="Gladieux P."/>
            <person name="Hiltunen Thoren M."/>
            <person name="Johannesson H."/>
        </authorList>
    </citation>
    <scope>NUCLEOTIDE SEQUENCE</scope>
    <source>
        <strain evidence="2">CBS 958.72</strain>
    </source>
</reference>
<name>A0AAE0MZ11_9PEZI</name>
<comment type="caution">
    <text evidence="2">The sequence shown here is derived from an EMBL/GenBank/DDBJ whole genome shotgun (WGS) entry which is preliminary data.</text>
</comment>
<evidence type="ECO:0000313" key="2">
    <source>
        <dbReference type="EMBL" id="KAK3361645.1"/>
    </source>
</evidence>
<protein>
    <recommendedName>
        <fullName evidence="1">DUF6546 domain-containing protein</fullName>
    </recommendedName>
</protein>
<dbReference type="Pfam" id="PF20183">
    <property type="entry name" value="DUF6546"/>
    <property type="match status" value="1"/>
</dbReference>
<accession>A0AAE0MZ11</accession>
<feature type="domain" description="DUF6546" evidence="1">
    <location>
        <begin position="347"/>
        <end position="596"/>
    </location>
</feature>
<proteinExistence type="predicted"/>
<keyword evidence="3" id="KW-1185">Reference proteome</keyword>
<dbReference type="Proteomes" id="UP001287356">
    <property type="component" value="Unassembled WGS sequence"/>
</dbReference>
<evidence type="ECO:0000313" key="3">
    <source>
        <dbReference type="Proteomes" id="UP001287356"/>
    </source>
</evidence>
<dbReference type="InterPro" id="IPR046676">
    <property type="entry name" value="DUF6546"/>
</dbReference>
<dbReference type="AlphaFoldDB" id="A0AAE0MZ11"/>
<reference evidence="2" key="2">
    <citation type="submission" date="2023-06" db="EMBL/GenBank/DDBJ databases">
        <authorList>
            <consortium name="Lawrence Berkeley National Laboratory"/>
            <person name="Haridas S."/>
            <person name="Hensen N."/>
            <person name="Bonometti L."/>
            <person name="Westerberg I."/>
            <person name="Brannstrom I.O."/>
            <person name="Guillou S."/>
            <person name="Cros-Aarteil S."/>
            <person name="Calhoun S."/>
            <person name="Kuo A."/>
            <person name="Mondo S."/>
            <person name="Pangilinan J."/>
            <person name="Riley R."/>
            <person name="Labutti K."/>
            <person name="Andreopoulos B."/>
            <person name="Lipzen A."/>
            <person name="Chen C."/>
            <person name="Yanf M."/>
            <person name="Daum C."/>
            <person name="Ng V."/>
            <person name="Clum A."/>
            <person name="Steindorff A."/>
            <person name="Ohm R."/>
            <person name="Martin F."/>
            <person name="Silar P."/>
            <person name="Natvig D."/>
            <person name="Lalanne C."/>
            <person name="Gautier V."/>
            <person name="Ament-Velasquez S.L."/>
            <person name="Kruys A."/>
            <person name="Hutchinson M.I."/>
            <person name="Powell A.J."/>
            <person name="Barry K."/>
            <person name="Miller A.N."/>
            <person name="Grigoriev I.V."/>
            <person name="Debuchy R."/>
            <person name="Gladieux P."/>
            <person name="Thoren M.H."/>
            <person name="Johannesson H."/>
        </authorList>
    </citation>
    <scope>NUCLEOTIDE SEQUENCE</scope>
    <source>
        <strain evidence="2">CBS 958.72</strain>
    </source>
</reference>
<organism evidence="2 3">
    <name type="scientific">Lasiosphaeria ovina</name>
    <dbReference type="NCBI Taxonomy" id="92902"/>
    <lineage>
        <taxon>Eukaryota</taxon>
        <taxon>Fungi</taxon>
        <taxon>Dikarya</taxon>
        <taxon>Ascomycota</taxon>
        <taxon>Pezizomycotina</taxon>
        <taxon>Sordariomycetes</taxon>
        <taxon>Sordariomycetidae</taxon>
        <taxon>Sordariales</taxon>
        <taxon>Lasiosphaeriaceae</taxon>
        <taxon>Lasiosphaeria</taxon>
    </lineage>
</organism>
<dbReference type="EMBL" id="JAULSN010000011">
    <property type="protein sequence ID" value="KAK3361645.1"/>
    <property type="molecule type" value="Genomic_DNA"/>
</dbReference>
<gene>
    <name evidence="2" type="ORF">B0T24DRAFT_724801</name>
</gene>
<evidence type="ECO:0000259" key="1">
    <source>
        <dbReference type="Pfam" id="PF20183"/>
    </source>
</evidence>